<dbReference type="GO" id="GO:0016747">
    <property type="term" value="F:acyltransferase activity, transferring groups other than amino-acyl groups"/>
    <property type="evidence" value="ECO:0007669"/>
    <property type="project" value="InterPro"/>
</dbReference>
<feature type="transmembrane region" description="Helical" evidence="1">
    <location>
        <begin position="297"/>
        <end position="316"/>
    </location>
</feature>
<keyword evidence="1" id="KW-1133">Transmembrane helix</keyword>
<dbReference type="PANTHER" id="PTHR23028:SF131">
    <property type="entry name" value="BLR2367 PROTEIN"/>
    <property type="match status" value="1"/>
</dbReference>
<evidence type="ECO:0000259" key="2">
    <source>
        <dbReference type="Pfam" id="PF01757"/>
    </source>
</evidence>
<keyword evidence="1" id="KW-0472">Membrane</keyword>
<dbReference type="EnsemblMetazoa" id="XM_008190155.1">
    <property type="protein sequence ID" value="XP_008188377.1"/>
    <property type="gene ID" value="LOC103310812"/>
</dbReference>
<dbReference type="PANTHER" id="PTHR23028">
    <property type="entry name" value="ACETYLTRANSFERASE"/>
    <property type="match status" value="1"/>
</dbReference>
<organism evidence="3">
    <name type="scientific">Acyrthosiphon pisum</name>
    <name type="common">Pea aphid</name>
    <dbReference type="NCBI Taxonomy" id="7029"/>
    <lineage>
        <taxon>Eukaryota</taxon>
        <taxon>Metazoa</taxon>
        <taxon>Ecdysozoa</taxon>
        <taxon>Arthropoda</taxon>
        <taxon>Hexapoda</taxon>
        <taxon>Insecta</taxon>
        <taxon>Pterygota</taxon>
        <taxon>Neoptera</taxon>
        <taxon>Paraneoptera</taxon>
        <taxon>Hemiptera</taxon>
        <taxon>Sternorrhyncha</taxon>
        <taxon>Aphidomorpha</taxon>
        <taxon>Aphidoidea</taxon>
        <taxon>Aphididae</taxon>
        <taxon>Macrosiphini</taxon>
        <taxon>Acyrthosiphon</taxon>
    </lineage>
</organism>
<feature type="transmembrane region" description="Helical" evidence="1">
    <location>
        <begin position="235"/>
        <end position="254"/>
    </location>
</feature>
<proteinExistence type="predicted"/>
<feature type="transmembrane region" description="Helical" evidence="1">
    <location>
        <begin position="260"/>
        <end position="285"/>
    </location>
</feature>
<reference evidence="3" key="1">
    <citation type="submission" date="2022-06" db="UniProtKB">
        <authorList>
            <consortium name="EnsemblMetazoa"/>
        </authorList>
    </citation>
    <scope>IDENTIFICATION</scope>
</reference>
<sequence length="370" mass="42945">MEEMESGVKESKQHLYSLDFLRGIAAYIVIFWHWKMLFYVNNNRSQIDSKDFPFYDLFSIFYNHGLLAVEFFFCLSGFIFFYYFRSKIVRGTLSAKDFAVDRISRIYPLHIFTFLLVGLLQYTSMESSGYYLAFIYNDSYHALLNVFMLHAWGVERGFSFNAPSWSISIESLLYLMFFVSLKIRMPKLVIALFMILLGALLYSCNYNISVGIFSFFIGGALAMSCEHLSSKMSKIWLLVISLIILSAGLSILIYRSEFNALWVAALFFAPVIFTFTSISAISPLFLKRFKFLGDISYSLYLIHFPLMILASIFVNKLGIDKSIYLQEYFFISFVVVLTLLGFISHYYFEMPIMKLIRNSSRKQTSNAEES</sequence>
<dbReference type="InterPro" id="IPR002656">
    <property type="entry name" value="Acyl_transf_3_dom"/>
</dbReference>
<dbReference type="GO" id="GO:0000271">
    <property type="term" value="P:polysaccharide biosynthetic process"/>
    <property type="evidence" value="ECO:0007669"/>
    <property type="project" value="TreeGrafter"/>
</dbReference>
<feature type="transmembrane region" description="Helical" evidence="1">
    <location>
        <begin position="172"/>
        <end position="200"/>
    </location>
</feature>
<dbReference type="Pfam" id="PF01757">
    <property type="entry name" value="Acyl_transf_3"/>
    <property type="match status" value="1"/>
</dbReference>
<dbReference type="GO" id="GO:0016020">
    <property type="term" value="C:membrane"/>
    <property type="evidence" value="ECO:0007669"/>
    <property type="project" value="TreeGrafter"/>
</dbReference>
<feature type="transmembrane region" description="Helical" evidence="1">
    <location>
        <begin position="105"/>
        <end position="124"/>
    </location>
</feature>
<evidence type="ECO:0000256" key="1">
    <source>
        <dbReference type="SAM" id="Phobius"/>
    </source>
</evidence>
<name>A0A8R2FC30_ACYPI</name>
<evidence type="ECO:0000313" key="3">
    <source>
        <dbReference type="EnsemblMetazoa" id="XP_008188377.1"/>
    </source>
</evidence>
<accession>A0A8R2FC30</accession>
<feature type="domain" description="Acyltransferase 3" evidence="2">
    <location>
        <begin position="16"/>
        <end position="340"/>
    </location>
</feature>
<protein>
    <recommendedName>
        <fullName evidence="2">Acyltransferase 3 domain-containing protein</fullName>
    </recommendedName>
</protein>
<keyword evidence="1" id="KW-0812">Transmembrane</keyword>
<dbReference type="InterPro" id="IPR050879">
    <property type="entry name" value="Acyltransferase_3"/>
</dbReference>
<dbReference type="AlphaFoldDB" id="A0A8R2FC30"/>
<feature type="transmembrane region" description="Helical" evidence="1">
    <location>
        <begin position="20"/>
        <end position="40"/>
    </location>
</feature>
<feature type="transmembrane region" description="Helical" evidence="1">
    <location>
        <begin position="328"/>
        <end position="348"/>
    </location>
</feature>
<feature type="transmembrane region" description="Helical" evidence="1">
    <location>
        <begin position="60"/>
        <end position="84"/>
    </location>
</feature>